<gene>
    <name evidence="12" type="ORF">EB812_02035</name>
</gene>
<dbReference type="InterPro" id="IPR036388">
    <property type="entry name" value="WH-like_DNA-bd_sf"/>
</dbReference>
<keyword evidence="7 9" id="KW-0234">DNA repair</keyword>
<evidence type="ECO:0000313" key="12">
    <source>
        <dbReference type="EMBL" id="TBH81568.1"/>
    </source>
</evidence>
<dbReference type="AlphaFoldDB" id="A0A6H3FG27"/>
<evidence type="ECO:0000256" key="1">
    <source>
        <dbReference type="ARBA" id="ARBA00001286"/>
    </source>
</evidence>
<feature type="domain" description="Methylguanine DNA methyltransferase ribonuclease-like" evidence="11">
    <location>
        <begin position="10"/>
        <end position="73"/>
    </location>
</feature>
<dbReference type="InterPro" id="IPR023546">
    <property type="entry name" value="MGMT"/>
</dbReference>
<dbReference type="PANTHER" id="PTHR10815:SF5">
    <property type="entry name" value="METHYLATED-DNA--PROTEIN-CYSTEINE METHYLTRANSFERASE"/>
    <property type="match status" value="1"/>
</dbReference>
<evidence type="ECO:0000259" key="11">
    <source>
        <dbReference type="Pfam" id="PF02870"/>
    </source>
</evidence>
<keyword evidence="13" id="KW-1185">Reference proteome</keyword>
<comment type="similarity">
    <text evidence="2 9">Belongs to the MGMT family.</text>
</comment>
<accession>A0A6H3FG27</accession>
<keyword evidence="6 9" id="KW-0227">DNA damage</keyword>
<dbReference type="HAMAP" id="MF_00772">
    <property type="entry name" value="OGT"/>
    <property type="match status" value="1"/>
</dbReference>
<evidence type="ECO:0000259" key="10">
    <source>
        <dbReference type="Pfam" id="PF01035"/>
    </source>
</evidence>
<reference evidence="12 13" key="1">
    <citation type="submission" date="2018-12" db="EMBL/GenBank/DDBJ databases">
        <title>First genome draft of Desulfovibrio legallis sp. nov.</title>
        <authorList>
            <person name="Ben Dhia O."/>
            <person name="Najjari A."/>
            <person name="Ferjani R."/>
            <person name="Fhoula I."/>
            <person name="Fardeau M.-L."/>
            <person name="Boudabbous A."/>
            <person name="Ouzari H.I."/>
        </authorList>
    </citation>
    <scope>NUCLEOTIDE SEQUENCE [LARGE SCALE GENOMIC DNA]</scope>
    <source>
        <strain evidence="12 13">H1T</strain>
    </source>
</reference>
<comment type="function">
    <text evidence="9">Involved in the cellular defense against the biological effects of O6-methylguanine (O6-MeG) and O4-methylthymine (O4-MeT) in DNA. Repairs the methylated nucleobase in DNA by stoichiometrically transferring the methyl group to a cysteine residue in the enzyme. This is a suicide reaction: the enzyme is irreversibly inactivated.</text>
</comment>
<keyword evidence="3 9" id="KW-0963">Cytoplasm</keyword>
<dbReference type="FunFam" id="1.10.10.10:FF:000214">
    <property type="entry name" value="Methylated-DNA--protein-cysteine methyltransferase"/>
    <property type="match status" value="1"/>
</dbReference>
<dbReference type="InterPro" id="IPR014048">
    <property type="entry name" value="MethylDNA_cys_MeTrfase_DNA-bd"/>
</dbReference>
<evidence type="ECO:0000256" key="7">
    <source>
        <dbReference type="ARBA" id="ARBA00023204"/>
    </source>
</evidence>
<feature type="active site" description="Nucleophile; methyl group acceptor" evidence="9">
    <location>
        <position position="128"/>
    </location>
</feature>
<dbReference type="Pfam" id="PF01035">
    <property type="entry name" value="DNA_binding_1"/>
    <property type="match status" value="1"/>
</dbReference>
<dbReference type="GO" id="GO:0003908">
    <property type="term" value="F:methylated-DNA-[protein]-cysteine S-methyltransferase activity"/>
    <property type="evidence" value="ECO:0007669"/>
    <property type="project" value="UniProtKB-UniRule"/>
</dbReference>
<comment type="caution">
    <text evidence="12">The sequence shown here is derived from an EMBL/GenBank/DDBJ whole genome shotgun (WGS) entry which is preliminary data.</text>
</comment>
<dbReference type="Gene3D" id="1.10.10.10">
    <property type="entry name" value="Winged helix-like DNA-binding domain superfamily/Winged helix DNA-binding domain"/>
    <property type="match status" value="1"/>
</dbReference>
<comment type="miscellaneous">
    <text evidence="9">This enzyme catalyzes only one turnover and therefore is not strictly catalytic. According to one definition, an enzyme is a biocatalyst that acts repeatedly and over many reaction cycles.</text>
</comment>
<dbReference type="GO" id="GO:0006307">
    <property type="term" value="P:DNA alkylation repair"/>
    <property type="evidence" value="ECO:0007669"/>
    <property type="project" value="UniProtKB-UniRule"/>
</dbReference>
<feature type="domain" description="Methylated-DNA-[protein]-cysteine S-methyltransferase DNA binding" evidence="10">
    <location>
        <begin position="77"/>
        <end position="156"/>
    </location>
</feature>
<evidence type="ECO:0000256" key="8">
    <source>
        <dbReference type="ARBA" id="ARBA00049348"/>
    </source>
</evidence>
<name>A0A6H3FG27_9BACT</name>
<proteinExistence type="inferred from homology"/>
<evidence type="ECO:0000256" key="9">
    <source>
        <dbReference type="HAMAP-Rule" id="MF_00772"/>
    </source>
</evidence>
<dbReference type="Pfam" id="PF02870">
    <property type="entry name" value="Methyltransf_1N"/>
    <property type="match status" value="1"/>
</dbReference>
<keyword evidence="5 9" id="KW-0808">Transferase</keyword>
<dbReference type="InterPro" id="IPR001497">
    <property type="entry name" value="MethylDNA_cys_MeTrfase_AS"/>
</dbReference>
<evidence type="ECO:0000256" key="6">
    <source>
        <dbReference type="ARBA" id="ARBA00022763"/>
    </source>
</evidence>
<dbReference type="EMBL" id="SIXC01000002">
    <property type="protein sequence ID" value="TBH81568.1"/>
    <property type="molecule type" value="Genomic_DNA"/>
</dbReference>
<dbReference type="PANTHER" id="PTHR10815">
    <property type="entry name" value="METHYLATED-DNA--PROTEIN-CYSTEINE METHYLTRANSFERASE"/>
    <property type="match status" value="1"/>
</dbReference>
<dbReference type="GO" id="GO:0005737">
    <property type="term" value="C:cytoplasm"/>
    <property type="evidence" value="ECO:0007669"/>
    <property type="project" value="UniProtKB-SubCell"/>
</dbReference>
<evidence type="ECO:0000256" key="2">
    <source>
        <dbReference type="ARBA" id="ARBA00008711"/>
    </source>
</evidence>
<protein>
    <recommendedName>
        <fullName evidence="9">Methylated-DNA--protein-cysteine methyltransferase</fullName>
        <ecNumber evidence="9">2.1.1.63</ecNumber>
    </recommendedName>
    <alternativeName>
        <fullName evidence="9">6-O-methylguanine-DNA methyltransferase</fullName>
        <shortName evidence="9">MGMT</shortName>
    </alternativeName>
    <alternativeName>
        <fullName evidence="9">O-6-methylguanine-DNA-alkyltransferase</fullName>
    </alternativeName>
</protein>
<dbReference type="RefSeq" id="WP_118229647.1">
    <property type="nucleotide sequence ID" value="NZ_DBFBQU010000314.1"/>
</dbReference>
<dbReference type="PROSITE" id="PS00374">
    <property type="entry name" value="MGMT"/>
    <property type="match status" value="1"/>
</dbReference>
<keyword evidence="4 9" id="KW-0489">Methyltransferase</keyword>
<evidence type="ECO:0000256" key="3">
    <source>
        <dbReference type="ARBA" id="ARBA00022490"/>
    </source>
</evidence>
<comment type="catalytic activity">
    <reaction evidence="1 9">
        <text>a 4-O-methyl-thymidine in DNA + L-cysteinyl-[protein] = a thymidine in DNA + S-methyl-L-cysteinyl-[protein]</text>
        <dbReference type="Rhea" id="RHEA:53428"/>
        <dbReference type="Rhea" id="RHEA-COMP:10131"/>
        <dbReference type="Rhea" id="RHEA-COMP:10132"/>
        <dbReference type="Rhea" id="RHEA-COMP:13555"/>
        <dbReference type="Rhea" id="RHEA-COMP:13556"/>
        <dbReference type="ChEBI" id="CHEBI:29950"/>
        <dbReference type="ChEBI" id="CHEBI:82612"/>
        <dbReference type="ChEBI" id="CHEBI:137386"/>
        <dbReference type="ChEBI" id="CHEBI:137387"/>
        <dbReference type="EC" id="2.1.1.63"/>
    </reaction>
</comment>
<comment type="catalytic activity">
    <reaction evidence="8 9">
        <text>a 6-O-methyl-2'-deoxyguanosine in DNA + L-cysteinyl-[protein] = S-methyl-L-cysteinyl-[protein] + a 2'-deoxyguanosine in DNA</text>
        <dbReference type="Rhea" id="RHEA:24000"/>
        <dbReference type="Rhea" id="RHEA-COMP:10131"/>
        <dbReference type="Rhea" id="RHEA-COMP:10132"/>
        <dbReference type="Rhea" id="RHEA-COMP:11367"/>
        <dbReference type="Rhea" id="RHEA-COMP:11368"/>
        <dbReference type="ChEBI" id="CHEBI:29950"/>
        <dbReference type="ChEBI" id="CHEBI:82612"/>
        <dbReference type="ChEBI" id="CHEBI:85445"/>
        <dbReference type="ChEBI" id="CHEBI:85448"/>
        <dbReference type="EC" id="2.1.1.63"/>
    </reaction>
</comment>
<evidence type="ECO:0000256" key="5">
    <source>
        <dbReference type="ARBA" id="ARBA00022679"/>
    </source>
</evidence>
<dbReference type="SUPFAM" id="SSF46767">
    <property type="entry name" value="Methylated DNA-protein cysteine methyltransferase, C-terminal domain"/>
    <property type="match status" value="1"/>
</dbReference>
<dbReference type="CDD" id="cd06445">
    <property type="entry name" value="ATase"/>
    <property type="match status" value="1"/>
</dbReference>
<dbReference type="InterPro" id="IPR036217">
    <property type="entry name" value="MethylDNA_cys_MeTrfase_DNAb"/>
</dbReference>
<organism evidence="12 13">
    <name type="scientific">Desulfovibrio legallii</name>
    <dbReference type="NCBI Taxonomy" id="571438"/>
    <lineage>
        <taxon>Bacteria</taxon>
        <taxon>Pseudomonadati</taxon>
        <taxon>Thermodesulfobacteriota</taxon>
        <taxon>Desulfovibrionia</taxon>
        <taxon>Desulfovibrionales</taxon>
        <taxon>Desulfovibrionaceae</taxon>
        <taxon>Desulfovibrio</taxon>
    </lineage>
</organism>
<dbReference type="EC" id="2.1.1.63" evidence="9"/>
<comment type="subcellular location">
    <subcellularLocation>
        <location evidence="9">Cytoplasm</location>
    </subcellularLocation>
</comment>
<dbReference type="GO" id="GO:0032259">
    <property type="term" value="P:methylation"/>
    <property type="evidence" value="ECO:0007669"/>
    <property type="project" value="UniProtKB-KW"/>
</dbReference>
<sequence length="162" mass="17804">MTYALVRRLFPLGRVRFVEEDGALTRLELEGEGSLPPLPDAEERATPLLEEACAQLIDYLAGTRREFDLPLAPHGTAFQQKVWRALQDIPYGATRAYREIAAAVGSPRACRAVGLANNRNPIAVVIPCHRVIGADGRLVGYGGGLDIKEALLQLERRMADRD</sequence>
<evidence type="ECO:0000313" key="13">
    <source>
        <dbReference type="Proteomes" id="UP000292919"/>
    </source>
</evidence>
<dbReference type="Proteomes" id="UP000292919">
    <property type="component" value="Unassembled WGS sequence"/>
</dbReference>
<dbReference type="InterPro" id="IPR036631">
    <property type="entry name" value="MGMT_N_sf"/>
</dbReference>
<dbReference type="NCBIfam" id="TIGR00589">
    <property type="entry name" value="ogt"/>
    <property type="match status" value="1"/>
</dbReference>
<dbReference type="SUPFAM" id="SSF53155">
    <property type="entry name" value="Methylated DNA-protein cysteine methyltransferase domain"/>
    <property type="match status" value="1"/>
</dbReference>
<dbReference type="Gene3D" id="3.30.160.70">
    <property type="entry name" value="Methylated DNA-protein cysteine methyltransferase domain"/>
    <property type="match status" value="1"/>
</dbReference>
<dbReference type="InterPro" id="IPR008332">
    <property type="entry name" value="MethylG_MeTrfase_N"/>
</dbReference>
<evidence type="ECO:0000256" key="4">
    <source>
        <dbReference type="ARBA" id="ARBA00022603"/>
    </source>
</evidence>